<dbReference type="GO" id="GO:0046872">
    <property type="term" value="F:metal ion binding"/>
    <property type="evidence" value="ECO:0007669"/>
    <property type="project" value="UniProtKB-KW"/>
</dbReference>
<dbReference type="Gene3D" id="1.10.1280.10">
    <property type="entry name" value="Di-copper center containing domain from catechol oxidase"/>
    <property type="match status" value="1"/>
</dbReference>
<dbReference type="PROSITE" id="PS00497">
    <property type="entry name" value="TYROSINASE_1"/>
    <property type="match status" value="1"/>
</dbReference>
<organism evidence="5 6">
    <name type="scientific">Virgisporangium aurantiacum</name>
    <dbReference type="NCBI Taxonomy" id="175570"/>
    <lineage>
        <taxon>Bacteria</taxon>
        <taxon>Bacillati</taxon>
        <taxon>Actinomycetota</taxon>
        <taxon>Actinomycetes</taxon>
        <taxon>Micromonosporales</taxon>
        <taxon>Micromonosporaceae</taxon>
        <taxon>Virgisporangium</taxon>
    </lineage>
</organism>
<name>A0A8J4E5Z3_9ACTN</name>
<evidence type="ECO:0000313" key="5">
    <source>
        <dbReference type="EMBL" id="GIJ60357.1"/>
    </source>
</evidence>
<dbReference type="Pfam" id="PF00264">
    <property type="entry name" value="Tyrosinase"/>
    <property type="match status" value="1"/>
</dbReference>
<reference evidence="5" key="1">
    <citation type="submission" date="2021-01" db="EMBL/GenBank/DDBJ databases">
        <title>Whole genome shotgun sequence of Virgisporangium aurantiacum NBRC 16421.</title>
        <authorList>
            <person name="Komaki H."/>
            <person name="Tamura T."/>
        </authorList>
    </citation>
    <scope>NUCLEOTIDE SEQUENCE</scope>
    <source>
        <strain evidence="5">NBRC 16421</strain>
    </source>
</reference>
<evidence type="ECO:0000313" key="6">
    <source>
        <dbReference type="Proteomes" id="UP000612585"/>
    </source>
</evidence>
<evidence type="ECO:0000256" key="2">
    <source>
        <dbReference type="ARBA" id="ARBA00023008"/>
    </source>
</evidence>
<protein>
    <submittedName>
        <fullName evidence="5">Tyrosinase</fullName>
    </submittedName>
</protein>
<dbReference type="PANTHER" id="PTHR11474:SF76">
    <property type="entry name" value="SHKT DOMAIN-CONTAINING PROTEIN"/>
    <property type="match status" value="1"/>
</dbReference>
<feature type="domain" description="Tyrosinase copper-binding" evidence="3">
    <location>
        <begin position="51"/>
        <end position="68"/>
    </location>
</feature>
<evidence type="ECO:0000259" key="4">
    <source>
        <dbReference type="PROSITE" id="PS00498"/>
    </source>
</evidence>
<feature type="domain" description="Tyrosinase copper-binding" evidence="4">
    <location>
        <begin position="205"/>
        <end position="216"/>
    </location>
</feature>
<comment type="caution">
    <text evidence="5">The sequence shown here is derived from an EMBL/GenBank/DDBJ whole genome shotgun (WGS) entry which is preliminary data.</text>
</comment>
<accession>A0A8J4E5Z3</accession>
<dbReference type="SUPFAM" id="SSF48056">
    <property type="entry name" value="Di-copper centre-containing domain"/>
    <property type="match status" value="1"/>
</dbReference>
<dbReference type="PANTHER" id="PTHR11474">
    <property type="entry name" value="TYROSINASE FAMILY MEMBER"/>
    <property type="match status" value="1"/>
</dbReference>
<sequence>MGIRRSASTLTTTELTDLRDAFSAAYGLTDERGYAFYAGVHGLPLPTYCEHGTSLFLPWHRAYLYFFERALVDALRRARGDQTATVSLPWWDWTSTQAHSTGLPPGYRAGPGGPANPLAAGPVTLNSADLALVRARLPGAITDGANPTTIRDPDLPDELPRASTVSRALRSTTFNSFSTLLESIHGGVHGWVGGAMTAVPVAAFDPIFYAHHSMIDRLWYLWQISPRGINPPARLLDRVLPPFPVTVRQMLDISTLGYEYAVQVIG</sequence>
<dbReference type="Proteomes" id="UP000612585">
    <property type="component" value="Unassembled WGS sequence"/>
</dbReference>
<gene>
    <name evidence="5" type="ORF">Vau01_078730</name>
</gene>
<dbReference type="PRINTS" id="PR00092">
    <property type="entry name" value="TYROSINASE"/>
</dbReference>
<keyword evidence="2" id="KW-0186">Copper</keyword>
<dbReference type="EMBL" id="BOPG01000053">
    <property type="protein sequence ID" value="GIJ60357.1"/>
    <property type="molecule type" value="Genomic_DNA"/>
</dbReference>
<dbReference type="InterPro" id="IPR002227">
    <property type="entry name" value="Tyrosinase_Cu-bd"/>
</dbReference>
<dbReference type="InterPro" id="IPR050316">
    <property type="entry name" value="Tyrosinase/Hemocyanin"/>
</dbReference>
<evidence type="ECO:0000259" key="3">
    <source>
        <dbReference type="PROSITE" id="PS00497"/>
    </source>
</evidence>
<dbReference type="GO" id="GO:0016491">
    <property type="term" value="F:oxidoreductase activity"/>
    <property type="evidence" value="ECO:0007669"/>
    <property type="project" value="InterPro"/>
</dbReference>
<evidence type="ECO:0000256" key="1">
    <source>
        <dbReference type="ARBA" id="ARBA00022723"/>
    </source>
</evidence>
<dbReference type="AlphaFoldDB" id="A0A8J4E5Z3"/>
<dbReference type="PROSITE" id="PS00498">
    <property type="entry name" value="TYROSINASE_2"/>
    <property type="match status" value="1"/>
</dbReference>
<dbReference type="InterPro" id="IPR008922">
    <property type="entry name" value="Di-copper_centre_dom_sf"/>
</dbReference>
<proteinExistence type="predicted"/>
<keyword evidence="6" id="KW-1185">Reference proteome</keyword>
<keyword evidence="1" id="KW-0479">Metal-binding</keyword>